<dbReference type="EMBL" id="BQNB010017547">
    <property type="protein sequence ID" value="GJT64473.1"/>
    <property type="molecule type" value="Genomic_DNA"/>
</dbReference>
<reference evidence="2" key="2">
    <citation type="submission" date="2022-01" db="EMBL/GenBank/DDBJ databases">
        <authorList>
            <person name="Yamashiro T."/>
            <person name="Shiraishi A."/>
            <person name="Satake H."/>
            <person name="Nakayama K."/>
        </authorList>
    </citation>
    <scope>NUCLEOTIDE SEQUENCE</scope>
</reference>
<keyword evidence="3" id="KW-1185">Reference proteome</keyword>
<evidence type="ECO:0000313" key="3">
    <source>
        <dbReference type="Proteomes" id="UP001151760"/>
    </source>
</evidence>
<feature type="region of interest" description="Disordered" evidence="1">
    <location>
        <begin position="143"/>
        <end position="183"/>
    </location>
</feature>
<sequence>MDLHDLSNTLQQRLIVEDPQTTKEALDLIASIFNDNKRTRSIALKAEFHFLKLGDLSIDAYFRKFESIATILTSLGSLISNDDVVTIALDGLSDKYDNVYGIIVHREPFSDLTGSQDSSFDNGSPIDSTYSLPLVLLANGGNNTRHPDVASKKPNYKGQLGQQSPPGQSGQQGKSGQPSQMGQHVSLGQSCQLSWQTTTLPNDFNVMKLQDTVAGNWNMDTGASSHLTDSVYSLSEIFKMCIYLSVSVGDGYSIPVTNFGDSILPTPHRPLHLKNVLITHNIVKNLIYRWRSLAGHEAFIPHAFLTSQYAWHQRLGNLGSEVLRLLLSSNSISCNKEIPLVLWHACQLGKHVPFVSSSTLVQSCFEMVYSDLWTSPISNLSGSKYYCDHGGEFDNHAFHKLFASNIGLLNYILGISVGSNSSRMFLSQRKYAVEILERTHMVKCNPNRTSIDTESKLGSDGDPVSNPTLYHSLVGALQYLTFTRSDISYAVPQVCLYMHDHREPHFSALKRILRYVRGTLDHGLQSASSTTSLIAYSYGDWVGYPITRRSTFGYFVFLGNNLLSWSSKRQPTLSRSSVEAEYHGVANVVAETCWLRNLLRELHTPLSSATLVYCDNVSVIYLSSNPVQHQRTKHIEIDIHFVRDLIAAG</sequence>
<proteinExistence type="predicted"/>
<dbReference type="InterPro" id="IPR043502">
    <property type="entry name" value="DNA/RNA_pol_sf"/>
</dbReference>
<gene>
    <name evidence="2" type="ORF">Tco_1015953</name>
</gene>
<evidence type="ECO:0000256" key="1">
    <source>
        <dbReference type="SAM" id="MobiDB-lite"/>
    </source>
</evidence>
<name>A0ABQ5FNL2_9ASTR</name>
<dbReference type="CDD" id="cd09272">
    <property type="entry name" value="RNase_HI_RT_Ty1"/>
    <property type="match status" value="1"/>
</dbReference>
<dbReference type="Proteomes" id="UP001151760">
    <property type="component" value="Unassembled WGS sequence"/>
</dbReference>
<dbReference type="SUPFAM" id="SSF56672">
    <property type="entry name" value="DNA/RNA polymerases"/>
    <property type="match status" value="1"/>
</dbReference>
<evidence type="ECO:0000313" key="2">
    <source>
        <dbReference type="EMBL" id="GJT64473.1"/>
    </source>
</evidence>
<protein>
    <submittedName>
        <fullName evidence="2">Ribonuclease H-like domain-containing protein</fullName>
    </submittedName>
</protein>
<reference evidence="2" key="1">
    <citation type="journal article" date="2022" name="Int. J. Mol. Sci.">
        <title>Draft Genome of Tanacetum Coccineum: Genomic Comparison of Closely Related Tanacetum-Family Plants.</title>
        <authorList>
            <person name="Yamashiro T."/>
            <person name="Shiraishi A."/>
            <person name="Nakayama K."/>
            <person name="Satake H."/>
        </authorList>
    </citation>
    <scope>NUCLEOTIDE SEQUENCE</scope>
</reference>
<comment type="caution">
    <text evidence="2">The sequence shown here is derived from an EMBL/GenBank/DDBJ whole genome shotgun (WGS) entry which is preliminary data.</text>
</comment>
<dbReference type="PANTHER" id="PTHR11439:SF524">
    <property type="entry name" value="RNA-DIRECTED DNA POLYMERASE, PROTEIN KINASE RLK-PELLE-DLSV FAMILY"/>
    <property type="match status" value="1"/>
</dbReference>
<feature type="compositionally biased region" description="Low complexity" evidence="1">
    <location>
        <begin position="158"/>
        <end position="183"/>
    </location>
</feature>
<organism evidence="2 3">
    <name type="scientific">Tanacetum coccineum</name>
    <dbReference type="NCBI Taxonomy" id="301880"/>
    <lineage>
        <taxon>Eukaryota</taxon>
        <taxon>Viridiplantae</taxon>
        <taxon>Streptophyta</taxon>
        <taxon>Embryophyta</taxon>
        <taxon>Tracheophyta</taxon>
        <taxon>Spermatophyta</taxon>
        <taxon>Magnoliopsida</taxon>
        <taxon>eudicotyledons</taxon>
        <taxon>Gunneridae</taxon>
        <taxon>Pentapetalae</taxon>
        <taxon>asterids</taxon>
        <taxon>campanulids</taxon>
        <taxon>Asterales</taxon>
        <taxon>Asteraceae</taxon>
        <taxon>Asteroideae</taxon>
        <taxon>Anthemideae</taxon>
        <taxon>Anthemidinae</taxon>
        <taxon>Tanacetum</taxon>
    </lineage>
</organism>
<accession>A0ABQ5FNL2</accession>
<dbReference type="Pfam" id="PF14223">
    <property type="entry name" value="Retrotran_gag_2"/>
    <property type="match status" value="1"/>
</dbReference>
<dbReference type="PANTHER" id="PTHR11439">
    <property type="entry name" value="GAG-POL-RELATED RETROTRANSPOSON"/>
    <property type="match status" value="1"/>
</dbReference>